<evidence type="ECO:0000256" key="4">
    <source>
        <dbReference type="ARBA" id="ARBA00010073"/>
    </source>
</evidence>
<keyword evidence="11" id="KW-0206">Cytoskeleton</keyword>
<evidence type="ECO:0000256" key="6">
    <source>
        <dbReference type="ARBA" id="ARBA00022454"/>
    </source>
</evidence>
<evidence type="ECO:0000256" key="7">
    <source>
        <dbReference type="ARBA" id="ARBA00022490"/>
    </source>
</evidence>
<dbReference type="InterPro" id="IPR013962">
    <property type="entry name" value="DASH_Dam1"/>
</dbReference>
<comment type="similarity">
    <text evidence="4">Belongs to the DASH complex DAM1 family.</text>
</comment>
<sequence>MSSNDRKRILLDSITSSSKRFALDFEKVGSTSFTSNTSSSHALTPSTERLTRSLTHLNTAFQTMNEQFRSMRKVDNSLSHFNNAFGAFLFGLAANASVVQFPSGPNEEILAKYKERLRRDGYPPKPIDNELTDTDQPQPSQPPSRKSAGTKRKDKSTSTPTNQRFAGKIDINKIMKGLPIRYREEVEPGKQMRKVLHALRGKPDGLSKLDMIKEVKLPGWQVTECLNVLVRSKDVSKYSPQGQMARFKLEPTRYPTKK</sequence>
<evidence type="ECO:0000313" key="17">
    <source>
        <dbReference type="Proteomes" id="UP000242146"/>
    </source>
</evidence>
<organism evidence="16 17">
    <name type="scientific">Hesseltinella vesiculosa</name>
    <dbReference type="NCBI Taxonomy" id="101127"/>
    <lineage>
        <taxon>Eukaryota</taxon>
        <taxon>Fungi</taxon>
        <taxon>Fungi incertae sedis</taxon>
        <taxon>Mucoromycota</taxon>
        <taxon>Mucoromycotina</taxon>
        <taxon>Mucoromycetes</taxon>
        <taxon>Mucorales</taxon>
        <taxon>Cunninghamellaceae</taxon>
        <taxon>Hesseltinella</taxon>
    </lineage>
</organism>
<evidence type="ECO:0000256" key="8">
    <source>
        <dbReference type="ARBA" id="ARBA00022701"/>
    </source>
</evidence>
<keyword evidence="8" id="KW-0493">Microtubule</keyword>
<evidence type="ECO:0000256" key="12">
    <source>
        <dbReference type="ARBA" id="ARBA00023242"/>
    </source>
</evidence>
<evidence type="ECO:0000256" key="3">
    <source>
        <dbReference type="ARBA" id="ARBA00004629"/>
    </source>
</evidence>
<name>A0A1X2GMW1_9FUNG</name>
<proteinExistence type="inferred from homology"/>
<evidence type="ECO:0000256" key="15">
    <source>
        <dbReference type="SAM" id="MobiDB-lite"/>
    </source>
</evidence>
<dbReference type="AlphaFoldDB" id="A0A1X2GMW1"/>
<keyword evidence="9" id="KW-0159">Chromosome partition</keyword>
<keyword evidence="10" id="KW-0995">Kinetochore</keyword>
<gene>
    <name evidence="16" type="ORF">DM01DRAFT_1334116</name>
</gene>
<dbReference type="PANTHER" id="PTHR28113:SF1">
    <property type="entry name" value="DASH COMPLEX SUBUNIT DAM1"/>
    <property type="match status" value="1"/>
</dbReference>
<dbReference type="Pfam" id="PF08653">
    <property type="entry name" value="DASH_Dam1"/>
    <property type="match status" value="1"/>
</dbReference>
<evidence type="ECO:0000256" key="1">
    <source>
        <dbReference type="ARBA" id="ARBA00004123"/>
    </source>
</evidence>
<evidence type="ECO:0000256" key="5">
    <source>
        <dbReference type="ARBA" id="ARBA00020497"/>
    </source>
</evidence>
<dbReference type="EMBL" id="MCGT01000008">
    <property type="protein sequence ID" value="ORX57499.1"/>
    <property type="molecule type" value="Genomic_DNA"/>
</dbReference>
<evidence type="ECO:0000256" key="10">
    <source>
        <dbReference type="ARBA" id="ARBA00022838"/>
    </source>
</evidence>
<keyword evidence="6" id="KW-0158">Chromosome</keyword>
<dbReference type="GO" id="GO:1990758">
    <property type="term" value="P:mitotic sister chromatid biorientation"/>
    <property type="evidence" value="ECO:0007669"/>
    <property type="project" value="TreeGrafter"/>
</dbReference>
<dbReference type="GO" id="GO:1990537">
    <property type="term" value="C:mitotic spindle polar microtubule"/>
    <property type="evidence" value="ECO:0007669"/>
    <property type="project" value="TreeGrafter"/>
</dbReference>
<evidence type="ECO:0000256" key="2">
    <source>
        <dbReference type="ARBA" id="ARBA00004186"/>
    </source>
</evidence>
<comment type="subcellular location">
    <subcellularLocation>
        <location evidence="3">Chromosome</location>
        <location evidence="3">Centromere</location>
        <location evidence="3">Kinetochore</location>
    </subcellularLocation>
    <subcellularLocation>
        <location evidence="2">Cytoplasm</location>
        <location evidence="2">Cytoskeleton</location>
        <location evidence="2">Spindle</location>
    </subcellularLocation>
    <subcellularLocation>
        <location evidence="1">Nucleus</location>
    </subcellularLocation>
</comment>
<reference evidence="16 17" key="1">
    <citation type="submission" date="2016-07" db="EMBL/GenBank/DDBJ databases">
        <title>Pervasive Adenine N6-methylation of Active Genes in Fungi.</title>
        <authorList>
            <consortium name="DOE Joint Genome Institute"/>
            <person name="Mondo S.J."/>
            <person name="Dannebaum R.O."/>
            <person name="Kuo R.C."/>
            <person name="Labutti K."/>
            <person name="Haridas S."/>
            <person name="Kuo A."/>
            <person name="Salamov A."/>
            <person name="Ahrendt S.R."/>
            <person name="Lipzen A."/>
            <person name="Sullivan W."/>
            <person name="Andreopoulos W.B."/>
            <person name="Clum A."/>
            <person name="Lindquist E."/>
            <person name="Daum C."/>
            <person name="Ramamoorthy G.K."/>
            <person name="Gryganskyi A."/>
            <person name="Culley D."/>
            <person name="Magnuson J.K."/>
            <person name="James T.Y."/>
            <person name="O'Malley M.A."/>
            <person name="Stajich J.E."/>
            <person name="Spatafora J.W."/>
            <person name="Visel A."/>
            <person name="Grigoriev I.V."/>
        </authorList>
    </citation>
    <scope>NUCLEOTIDE SEQUENCE [LARGE SCALE GENOMIC DNA]</scope>
    <source>
        <strain evidence="16 17">NRRL 3301</strain>
    </source>
</reference>
<dbReference type="PANTHER" id="PTHR28113">
    <property type="entry name" value="DASH COMPLEX SUBUNIT DAM1"/>
    <property type="match status" value="1"/>
</dbReference>
<evidence type="ECO:0000256" key="14">
    <source>
        <dbReference type="ARBA" id="ARBA00030453"/>
    </source>
</evidence>
<evidence type="ECO:0000256" key="13">
    <source>
        <dbReference type="ARBA" id="ARBA00023328"/>
    </source>
</evidence>
<keyword evidence="7" id="KW-0963">Cytoplasm</keyword>
<dbReference type="Proteomes" id="UP000242146">
    <property type="component" value="Unassembled WGS sequence"/>
</dbReference>
<dbReference type="OrthoDB" id="5586015at2759"/>
<dbReference type="GO" id="GO:0044732">
    <property type="term" value="C:mitotic spindle pole body"/>
    <property type="evidence" value="ECO:0007669"/>
    <property type="project" value="TreeGrafter"/>
</dbReference>
<keyword evidence="12" id="KW-0539">Nucleus</keyword>
<dbReference type="GO" id="GO:0042729">
    <property type="term" value="C:DASH complex"/>
    <property type="evidence" value="ECO:0007669"/>
    <property type="project" value="InterPro"/>
</dbReference>
<feature type="region of interest" description="Disordered" evidence="15">
    <location>
        <begin position="116"/>
        <end position="165"/>
    </location>
</feature>
<accession>A0A1X2GMW1</accession>
<comment type="caution">
    <text evidence="16">The sequence shown here is derived from an EMBL/GenBank/DDBJ whole genome shotgun (WGS) entry which is preliminary data.</text>
</comment>
<evidence type="ECO:0000256" key="11">
    <source>
        <dbReference type="ARBA" id="ARBA00023212"/>
    </source>
</evidence>
<evidence type="ECO:0000256" key="9">
    <source>
        <dbReference type="ARBA" id="ARBA00022829"/>
    </source>
</evidence>
<evidence type="ECO:0000313" key="16">
    <source>
        <dbReference type="EMBL" id="ORX57499.1"/>
    </source>
</evidence>
<protein>
    <recommendedName>
        <fullName evidence="5">DASH complex subunit DAM1</fullName>
    </recommendedName>
    <alternativeName>
        <fullName evidence="14">Outer kinetochore protein DAM1</fullName>
    </alternativeName>
</protein>
<keyword evidence="17" id="KW-1185">Reference proteome</keyword>
<dbReference type="STRING" id="101127.A0A1X2GMW1"/>
<keyword evidence="13" id="KW-0137">Centromere</keyword>